<reference evidence="1 2" key="1">
    <citation type="submission" date="2012-06" db="EMBL/GenBank/DDBJ databases">
        <title>Draft Genome Sequence of Lactobacillus hominis Strain CRBIP 24.179T, isolated from human intestine.</title>
        <authorList>
            <person name="Cousin S."/>
            <person name="Ma L."/>
            <person name="Bizet C."/>
            <person name="Loux V."/>
            <person name="Bouchier C."/>
            <person name="Clermont D."/>
            <person name="Creno S."/>
        </authorList>
    </citation>
    <scope>NUCLEOTIDE SEQUENCE [LARGE SCALE GENOMIC DNA]</scope>
    <source>
        <strain evidence="2">CRBIP 24.179T</strain>
    </source>
</reference>
<accession>I7IVT8</accession>
<sequence>MKKDKTILNDLNSLVIFAAPTDQLDLDGLEDLNDLEHRTAAISAYLYKLMLDMGLDAEKIFRRAWLTDQIKETDIITYKILENVIDAISEDFVGEDKNEKDN</sequence>
<evidence type="ECO:0000313" key="2">
    <source>
        <dbReference type="Proteomes" id="UP000009320"/>
    </source>
</evidence>
<dbReference type="AlphaFoldDB" id="I7IVT8"/>
<dbReference type="STRING" id="1423758.FC41_GL001092"/>
<dbReference type="Proteomes" id="UP000009320">
    <property type="component" value="Unassembled WGS sequence"/>
</dbReference>
<dbReference type="EMBL" id="CAKE01000012">
    <property type="protein sequence ID" value="CCI82018.1"/>
    <property type="molecule type" value="Genomic_DNA"/>
</dbReference>
<dbReference type="GeneID" id="82847237"/>
<keyword evidence="2" id="KW-1185">Reference proteome</keyword>
<proteinExistence type="predicted"/>
<gene>
    <name evidence="1" type="ORF">BN55_01545</name>
</gene>
<protein>
    <submittedName>
        <fullName evidence="1">Uncharacterized protein</fullName>
    </submittedName>
</protein>
<dbReference type="PATRIC" id="fig|1423758.3.peg.1104"/>
<organism evidence="1 2">
    <name type="scientific">Lactobacillus hominis DSM 23910 = CRBIP 24.179</name>
    <dbReference type="NCBI Taxonomy" id="1423758"/>
    <lineage>
        <taxon>Bacteria</taxon>
        <taxon>Bacillati</taxon>
        <taxon>Bacillota</taxon>
        <taxon>Bacilli</taxon>
        <taxon>Lactobacillales</taxon>
        <taxon>Lactobacillaceae</taxon>
        <taxon>Lactobacillus</taxon>
    </lineage>
</organism>
<name>I7IVT8_9LACO</name>
<dbReference type="RefSeq" id="WP_008470979.1">
    <property type="nucleotide sequence ID" value="NZ_AYZP01000002.1"/>
</dbReference>
<evidence type="ECO:0000313" key="1">
    <source>
        <dbReference type="EMBL" id="CCI82018.1"/>
    </source>
</evidence>
<comment type="caution">
    <text evidence="1">The sequence shown here is derived from an EMBL/GenBank/DDBJ whole genome shotgun (WGS) entry which is preliminary data.</text>
</comment>